<feature type="compositionally biased region" description="Low complexity" evidence="1">
    <location>
        <begin position="169"/>
        <end position="178"/>
    </location>
</feature>
<feature type="region of interest" description="Disordered" evidence="1">
    <location>
        <begin position="98"/>
        <end position="179"/>
    </location>
</feature>
<accession>A0ABQ8B4G5</accession>
<dbReference type="InterPro" id="IPR012442">
    <property type="entry name" value="DUF1645_plant"/>
</dbReference>
<keyword evidence="3" id="KW-1185">Reference proteome</keyword>
<reference evidence="2 3" key="1">
    <citation type="submission" date="2021-05" db="EMBL/GenBank/DDBJ databases">
        <title>Genome Assembly of Synthetic Allotetraploid Brassica napus Reveals Homoeologous Exchanges between Subgenomes.</title>
        <authorList>
            <person name="Davis J.T."/>
        </authorList>
    </citation>
    <scope>NUCLEOTIDE SEQUENCE [LARGE SCALE GENOMIC DNA]</scope>
    <source>
        <strain evidence="3">cv. Da-Ae</strain>
        <tissue evidence="2">Seedling</tissue>
    </source>
</reference>
<protein>
    <submittedName>
        <fullName evidence="2">Uncharacterized protein</fullName>
    </submittedName>
</protein>
<feature type="compositionally biased region" description="Basic and acidic residues" evidence="1">
    <location>
        <begin position="1"/>
        <end position="21"/>
    </location>
</feature>
<evidence type="ECO:0000313" key="2">
    <source>
        <dbReference type="EMBL" id="KAH0899682.1"/>
    </source>
</evidence>
<proteinExistence type="predicted"/>
<organism evidence="2 3">
    <name type="scientific">Brassica napus</name>
    <name type="common">Rape</name>
    <dbReference type="NCBI Taxonomy" id="3708"/>
    <lineage>
        <taxon>Eukaryota</taxon>
        <taxon>Viridiplantae</taxon>
        <taxon>Streptophyta</taxon>
        <taxon>Embryophyta</taxon>
        <taxon>Tracheophyta</taxon>
        <taxon>Spermatophyta</taxon>
        <taxon>Magnoliopsida</taxon>
        <taxon>eudicotyledons</taxon>
        <taxon>Gunneridae</taxon>
        <taxon>Pentapetalae</taxon>
        <taxon>rosids</taxon>
        <taxon>malvids</taxon>
        <taxon>Brassicales</taxon>
        <taxon>Brassicaceae</taxon>
        <taxon>Brassiceae</taxon>
        <taxon>Brassica</taxon>
    </lineage>
</organism>
<feature type="non-terminal residue" evidence="2">
    <location>
        <position position="1"/>
    </location>
</feature>
<name>A0ABQ8B4G5_BRANA</name>
<dbReference type="PANTHER" id="PTHR33095:SF83">
    <property type="entry name" value="BNAA02G29090D PROTEIN"/>
    <property type="match status" value="1"/>
</dbReference>
<feature type="region of interest" description="Disordered" evidence="1">
    <location>
        <begin position="1"/>
        <end position="27"/>
    </location>
</feature>
<comment type="caution">
    <text evidence="2">The sequence shown here is derived from an EMBL/GenBank/DDBJ whole genome shotgun (WGS) entry which is preliminary data.</text>
</comment>
<evidence type="ECO:0000256" key="1">
    <source>
        <dbReference type="SAM" id="MobiDB-lite"/>
    </source>
</evidence>
<gene>
    <name evidence="2" type="ORF">HID58_049250</name>
</gene>
<evidence type="ECO:0000313" key="3">
    <source>
        <dbReference type="Proteomes" id="UP000824890"/>
    </source>
</evidence>
<dbReference type="EMBL" id="JAGKQM010000012">
    <property type="protein sequence ID" value="KAH0899682.1"/>
    <property type="molecule type" value="Genomic_DNA"/>
</dbReference>
<sequence length="272" mass="31256">DDKQNTTKFKEKNKKESDHSHTRLKGSKLLKNMEKITSTASFSPSFSTYSGDNLVKIAERVGVDHYKEKGDDSFEFATLQTVHEAASSLVFPVFDKKPEDVSPETVATPLKDLFLHENEQSPKKQTYSSSDEEEEEEDELDTMPGEIYCPWTPARSPVEMTSPCRKSKSTGSSSTSTWSRRRWRIRNLLKRSRSDGKETLEFLNTSPNKETVKTKSKKKEKEKVSVSAHEKFYLRNKAMKEEDKRKSYLPYKQELVGLFSNIHRHGKVSSPF</sequence>
<dbReference type="PANTHER" id="PTHR33095">
    <property type="entry name" value="OS07G0619500 PROTEIN"/>
    <property type="match status" value="1"/>
</dbReference>
<dbReference type="Pfam" id="PF07816">
    <property type="entry name" value="DUF1645"/>
    <property type="match status" value="1"/>
</dbReference>
<feature type="compositionally biased region" description="Acidic residues" evidence="1">
    <location>
        <begin position="130"/>
        <end position="141"/>
    </location>
</feature>
<feature type="compositionally biased region" description="Basic and acidic residues" evidence="1">
    <location>
        <begin position="113"/>
        <end position="122"/>
    </location>
</feature>
<dbReference type="Proteomes" id="UP000824890">
    <property type="component" value="Unassembled WGS sequence"/>
</dbReference>